<dbReference type="STRING" id="45070.Lnau_1328"/>
<feature type="domain" description="Malate synthase TIM barrel" evidence="9">
    <location>
        <begin position="158"/>
        <end position="402"/>
    </location>
</feature>
<accession>A0A0W0WVJ8</accession>
<dbReference type="GO" id="GO:0006099">
    <property type="term" value="P:tricarboxylic acid cycle"/>
    <property type="evidence" value="ECO:0007669"/>
    <property type="project" value="UniProtKB-KW"/>
</dbReference>
<evidence type="ECO:0000313" key="13">
    <source>
        <dbReference type="Proteomes" id="UP000054725"/>
    </source>
</evidence>
<keyword evidence="13" id="KW-1185">Reference proteome</keyword>
<dbReference type="InterPro" id="IPR006252">
    <property type="entry name" value="Malate_synthA"/>
</dbReference>
<dbReference type="PANTHER" id="PTHR42902">
    <property type="entry name" value="MALATE SYNTHASE"/>
    <property type="match status" value="1"/>
</dbReference>
<dbReference type="Pfam" id="PF20656">
    <property type="entry name" value="MS_N"/>
    <property type="match status" value="1"/>
</dbReference>
<dbReference type="GO" id="GO:0006097">
    <property type="term" value="P:glyoxylate cycle"/>
    <property type="evidence" value="ECO:0007669"/>
    <property type="project" value="UniProtKB-UniPathway"/>
</dbReference>
<dbReference type="RefSeq" id="WP_058504351.1">
    <property type="nucleotide sequence ID" value="NZ_CAAAIF010000001.1"/>
</dbReference>
<dbReference type="EMBL" id="LNYO01000013">
    <property type="protein sequence ID" value="KTD36344.1"/>
    <property type="molecule type" value="Genomic_DNA"/>
</dbReference>
<dbReference type="NCBIfam" id="TIGR01344">
    <property type="entry name" value="malate_syn_A"/>
    <property type="match status" value="1"/>
</dbReference>
<name>A0A0W0WVJ8_9GAMM</name>
<evidence type="ECO:0000256" key="4">
    <source>
        <dbReference type="ARBA" id="ARBA00022532"/>
    </source>
</evidence>
<evidence type="ECO:0000256" key="6">
    <source>
        <dbReference type="ARBA" id="ARBA00047918"/>
    </source>
</evidence>
<dbReference type="EC" id="2.3.3.9" evidence="2 8"/>
<dbReference type="InterPro" id="IPR019830">
    <property type="entry name" value="Malate_synthase_CS"/>
</dbReference>
<dbReference type="PATRIC" id="fig|45070.6.peg.1394"/>
<feature type="active site" description="Proton donor" evidence="7">
    <location>
        <position position="442"/>
    </location>
</feature>
<feature type="domain" description="Malate synthase N-terminal" evidence="10">
    <location>
        <begin position="7"/>
        <end position="66"/>
    </location>
</feature>
<evidence type="ECO:0000259" key="10">
    <source>
        <dbReference type="Pfam" id="PF20656"/>
    </source>
</evidence>
<dbReference type="InterPro" id="IPR048355">
    <property type="entry name" value="MS_C"/>
</dbReference>
<evidence type="ECO:0000256" key="2">
    <source>
        <dbReference type="ARBA" id="ARBA00012636"/>
    </source>
</evidence>
<comment type="catalytic activity">
    <reaction evidence="6 8">
        <text>glyoxylate + acetyl-CoA + H2O = (S)-malate + CoA + H(+)</text>
        <dbReference type="Rhea" id="RHEA:18181"/>
        <dbReference type="ChEBI" id="CHEBI:15377"/>
        <dbReference type="ChEBI" id="CHEBI:15378"/>
        <dbReference type="ChEBI" id="CHEBI:15589"/>
        <dbReference type="ChEBI" id="CHEBI:36655"/>
        <dbReference type="ChEBI" id="CHEBI:57287"/>
        <dbReference type="ChEBI" id="CHEBI:57288"/>
        <dbReference type="EC" id="2.3.3.9"/>
    </reaction>
</comment>
<dbReference type="InterPro" id="IPR046363">
    <property type="entry name" value="MS_N_TIM-barrel_dom"/>
</dbReference>
<evidence type="ECO:0000256" key="3">
    <source>
        <dbReference type="ARBA" id="ARBA00022435"/>
    </source>
</evidence>
<dbReference type="OrthoDB" id="9768429at2"/>
<dbReference type="FunFam" id="1.20.1220.12:FF:000001">
    <property type="entry name" value="Malate synthase"/>
    <property type="match status" value="1"/>
</dbReference>
<dbReference type="Gene3D" id="3.20.20.360">
    <property type="entry name" value="Malate synthase, domain 3"/>
    <property type="match status" value="1"/>
</dbReference>
<dbReference type="Pfam" id="PF01274">
    <property type="entry name" value="MS_TIM-barrel"/>
    <property type="match status" value="1"/>
</dbReference>
<dbReference type="CDD" id="cd00727">
    <property type="entry name" value="malate_synt_A"/>
    <property type="match status" value="1"/>
</dbReference>
<comment type="pathway">
    <text evidence="8">Carbohydrate metabolism; glyoxylate cycle; (S)-malate from isocitrate: step 2/2.</text>
</comment>
<dbReference type="InterPro" id="IPR011076">
    <property type="entry name" value="Malate_synth_sf"/>
</dbReference>
<proteinExistence type="inferred from homology"/>
<dbReference type="PANTHER" id="PTHR42902:SF1">
    <property type="entry name" value="MALATE SYNTHASE 1-RELATED"/>
    <property type="match status" value="1"/>
</dbReference>
<feature type="domain" description="Malate synthase C-terminal" evidence="11">
    <location>
        <begin position="407"/>
        <end position="525"/>
    </location>
</feature>
<dbReference type="Pfam" id="PF20659">
    <property type="entry name" value="MS_C"/>
    <property type="match status" value="1"/>
</dbReference>
<dbReference type="SUPFAM" id="SSF51645">
    <property type="entry name" value="Malate synthase G"/>
    <property type="match status" value="1"/>
</dbReference>
<dbReference type="InterPro" id="IPR048356">
    <property type="entry name" value="MS_N"/>
</dbReference>
<evidence type="ECO:0000256" key="5">
    <source>
        <dbReference type="ARBA" id="ARBA00022679"/>
    </source>
</evidence>
<dbReference type="FunFam" id="3.20.20.360:FF:000001">
    <property type="entry name" value="Malate synthase"/>
    <property type="match status" value="1"/>
</dbReference>
<evidence type="ECO:0000259" key="11">
    <source>
        <dbReference type="Pfam" id="PF20659"/>
    </source>
</evidence>
<dbReference type="AlphaFoldDB" id="A0A0W0WVJ8"/>
<gene>
    <name evidence="12" type="primary">aceB</name>
    <name evidence="12" type="ORF">Lnau_1328</name>
</gene>
<keyword evidence="4 8" id="KW-0816">Tricarboxylic acid cycle</keyword>
<dbReference type="GO" id="GO:0004474">
    <property type="term" value="F:malate synthase activity"/>
    <property type="evidence" value="ECO:0007669"/>
    <property type="project" value="UniProtKB-EC"/>
</dbReference>
<dbReference type="PIRSF" id="PIRSF001363">
    <property type="entry name" value="Malate_synth"/>
    <property type="match status" value="1"/>
</dbReference>
<reference evidence="12 13" key="1">
    <citation type="submission" date="2015-11" db="EMBL/GenBank/DDBJ databases">
        <title>Genomic analysis of 38 Legionella species identifies large and diverse effector repertoires.</title>
        <authorList>
            <person name="Burstein D."/>
            <person name="Amaro F."/>
            <person name="Zusman T."/>
            <person name="Lifshitz Z."/>
            <person name="Cohen O."/>
            <person name="Gilbert J.A."/>
            <person name="Pupko T."/>
            <person name="Shuman H.A."/>
            <person name="Segal G."/>
        </authorList>
    </citation>
    <scope>NUCLEOTIDE SEQUENCE [LARGE SCALE GENOMIC DNA]</scope>
    <source>
        <strain evidence="12 13">ATCC 49506</strain>
    </source>
</reference>
<protein>
    <recommendedName>
        <fullName evidence="2 8">Malate synthase</fullName>
        <ecNumber evidence="2 8">2.3.3.9</ecNumber>
    </recommendedName>
</protein>
<dbReference type="Proteomes" id="UP000054725">
    <property type="component" value="Unassembled WGS sequence"/>
</dbReference>
<keyword evidence="12" id="KW-0012">Acyltransferase</keyword>
<evidence type="ECO:0000256" key="8">
    <source>
        <dbReference type="RuleBase" id="RU000555"/>
    </source>
</evidence>
<feature type="active site" description="Proton acceptor" evidence="7">
    <location>
        <position position="162"/>
    </location>
</feature>
<evidence type="ECO:0000256" key="7">
    <source>
        <dbReference type="PIRSR" id="PIRSR001363-1"/>
    </source>
</evidence>
<evidence type="ECO:0000256" key="1">
    <source>
        <dbReference type="ARBA" id="ARBA00006394"/>
    </source>
</evidence>
<keyword evidence="5 8" id="KW-0808">Transferase</keyword>
<organism evidence="12 13">
    <name type="scientific">Legionella nautarum</name>
    <dbReference type="NCBI Taxonomy" id="45070"/>
    <lineage>
        <taxon>Bacteria</taxon>
        <taxon>Pseudomonadati</taxon>
        <taxon>Pseudomonadota</taxon>
        <taxon>Gammaproteobacteria</taxon>
        <taxon>Legionellales</taxon>
        <taxon>Legionellaceae</taxon>
        <taxon>Legionella</taxon>
    </lineage>
</organism>
<comment type="similarity">
    <text evidence="1 8">Belongs to the malate synthase family.</text>
</comment>
<comment type="caution">
    <text evidence="12">The sequence shown here is derived from an EMBL/GenBank/DDBJ whole genome shotgun (WGS) entry which is preliminary data.</text>
</comment>
<dbReference type="UniPathway" id="UPA00703">
    <property type="reaction ID" value="UER00720"/>
</dbReference>
<sequence length="545" mass="62564">MSKEDLSIIGQINDDYAKILTPEALSFFVTLELEFGDRRMELLKLRQEKQKEFDQGIYPNFLKETEQVRKADWQVAKIPHDLVDRRVEITGPVDRKMIINALNSGAKVFMADFEDSNSPTWDNCIQGQINLCDAVDKTISYRNPENNKEYKLNDKIATLMVRPRGWHLSEAHVLVNGQPVSASIFDFSLFFFHNAKKLIKQGSGPYFYLPKMESHLEARLWNEVFIRAQELVKIPQGTIRATVLIETINAAFEMDEILFELKDHSAGLNCGRWDYIFSFIKKFRNHAEFVLPDRQEITMTRHFLQSYVRLLTATCHRRGIHAMGGMAAQIPIKSDEKANREAMEKVFADKKREANAGQDGTWVAHPGLIGIALEAFDEFMPNANQIDRALPQYKITQADLLRVPDGKITEKGIRNNISVGIQYLYSWLTGNGCVPINNLMEDAATAEICRSQLWQWLKFAAALDDGRKFDNSLFNHMAAEELAKIKSQFAKISEEIELENAYQLFIGMITKDDFDEFLTLPAYSMLVNKQRKQYYEPARTSESTK</sequence>
<dbReference type="GO" id="GO:0005737">
    <property type="term" value="C:cytoplasm"/>
    <property type="evidence" value="ECO:0007669"/>
    <property type="project" value="TreeGrafter"/>
</dbReference>
<evidence type="ECO:0000313" key="12">
    <source>
        <dbReference type="EMBL" id="KTD36344.1"/>
    </source>
</evidence>
<evidence type="ECO:0000259" key="9">
    <source>
        <dbReference type="Pfam" id="PF01274"/>
    </source>
</evidence>
<dbReference type="Gene3D" id="1.20.1220.12">
    <property type="entry name" value="Malate synthase, domain III"/>
    <property type="match status" value="1"/>
</dbReference>
<dbReference type="InterPro" id="IPR044856">
    <property type="entry name" value="Malate_synth_C_sf"/>
</dbReference>
<keyword evidence="3 8" id="KW-0329">Glyoxylate bypass</keyword>
<dbReference type="PROSITE" id="PS00510">
    <property type="entry name" value="MALATE_SYNTHASE"/>
    <property type="match status" value="1"/>
</dbReference>
<dbReference type="InterPro" id="IPR001465">
    <property type="entry name" value="Malate_synthase_TIM"/>
</dbReference>